<evidence type="ECO:0000256" key="2">
    <source>
        <dbReference type="SAM" id="MobiDB-lite"/>
    </source>
</evidence>
<dbReference type="GO" id="GO:0008017">
    <property type="term" value="F:microtubule binding"/>
    <property type="evidence" value="ECO:0007669"/>
    <property type="project" value="TreeGrafter"/>
</dbReference>
<evidence type="ECO:0000256" key="1">
    <source>
        <dbReference type="ARBA" id="ARBA00008839"/>
    </source>
</evidence>
<feature type="compositionally biased region" description="Polar residues" evidence="2">
    <location>
        <begin position="360"/>
        <end position="372"/>
    </location>
</feature>
<feature type="compositionally biased region" description="Polar residues" evidence="2">
    <location>
        <begin position="340"/>
        <end position="353"/>
    </location>
</feature>
<sequence length="812" mass="89393">MSTDRRERRNKDFESRRDLNEEIISPHLTPTLEEIDEPAQVAVPVVDAIDRRRLALQKWKEEKEKKKLIMNQLKKPIFKTGVVQHRIYSPAPPSKPHNHAGSKVGMQSSLAPKHHKFNFKAAKITVATSPIALKRSYQARSKAEDRLQEDTTTRVLGRITRARAKQIADVQKDNTAKIKKLAEENFMLDSLPLKILPQRAGGKGDSRNLMLVPSARAESKAPPFVTMMASAYEVKTPGASCFKRDLQTPAKVIGKTPANTQGKTPAQTTANKVIGKTPANTQRTLAQTAANKLIGKTPANTQRKTPAQIPANKVIGKTPVNTQRKTPAQTPANKVIGKTPFNTQRKTPAQTPANKVIGKSSAQASTNTRGQKTVQTVTNTLIKTPACYGTNTQRNTSDQNSIQALIKTGTAIKSPDLIMDARRSLNMEFDNVALDEENEHETINECNTNTVDEMDATKVTVTSSTEDKIEHKTPKSVVDEDTNNSLRDEVYPAQGSPFVTTTRGRCGSASYTRARAGSINKMLSLTVCLSEPFAPSKEITSSSELTVKHFRDTLVSERNTLMAKCEYWQAIQSTHAEIPVKVHELVDSAVGQTRLLVTKKFVQFEGLMDMCETGQGRRVTLEDLQGFWEMVYMQVGDVNHRFSQLELLRANSWHQESPVKKVTRQRAQNQKGVNKTKGNVKSSIKNLILAARKKKKEDCSSNDWADENTLAVNVLDSQHTLPTSQPLDKTSVPLVSPENSDQVNQPLRAINVNTPPRKSILKPGGRKTGSRMSSMLPGLNSTTFPGMALPSGDLISLDSPVEGKLGSSVVTG</sequence>
<evidence type="ECO:0008006" key="4">
    <source>
        <dbReference type="Google" id="ProtNLM"/>
    </source>
</evidence>
<protein>
    <recommendedName>
        <fullName evidence="4">Disks large-associated protein 5</fullName>
    </recommendedName>
</protein>
<feature type="region of interest" description="Disordered" evidence="2">
    <location>
        <begin position="322"/>
        <end position="372"/>
    </location>
</feature>
<evidence type="ECO:0000313" key="3">
    <source>
        <dbReference type="EMBL" id="CAD7195584.1"/>
    </source>
</evidence>
<gene>
    <name evidence="3" type="ORF">TDIB3V08_LOCUS1964</name>
</gene>
<dbReference type="GO" id="GO:0007052">
    <property type="term" value="P:mitotic spindle organization"/>
    <property type="evidence" value="ECO:0007669"/>
    <property type="project" value="TreeGrafter"/>
</dbReference>
<dbReference type="GO" id="GO:0051382">
    <property type="term" value="P:kinetochore assembly"/>
    <property type="evidence" value="ECO:0007669"/>
    <property type="project" value="TreeGrafter"/>
</dbReference>
<feature type="region of interest" description="Disordered" evidence="2">
    <location>
        <begin position="1"/>
        <end position="25"/>
    </location>
</feature>
<dbReference type="GO" id="GO:0031616">
    <property type="term" value="C:spindle pole centrosome"/>
    <property type="evidence" value="ECO:0007669"/>
    <property type="project" value="TreeGrafter"/>
</dbReference>
<dbReference type="PANTHER" id="PTHR12353">
    <property type="entry name" value="DISKS LARGE-ASSOCIATED PROTEIN DAP SAP90/PSD-95-ASSOCIATED PROTEIN"/>
    <property type="match status" value="1"/>
</dbReference>
<dbReference type="GO" id="GO:0005737">
    <property type="term" value="C:cytoplasm"/>
    <property type="evidence" value="ECO:0007669"/>
    <property type="project" value="TreeGrafter"/>
</dbReference>
<dbReference type="AlphaFoldDB" id="A0A7R8VDT9"/>
<dbReference type="GO" id="GO:0023052">
    <property type="term" value="P:signaling"/>
    <property type="evidence" value="ECO:0007669"/>
    <property type="project" value="InterPro"/>
</dbReference>
<proteinExistence type="inferred from homology"/>
<dbReference type="GO" id="GO:0007059">
    <property type="term" value="P:chromosome segregation"/>
    <property type="evidence" value="ECO:0007669"/>
    <property type="project" value="TreeGrafter"/>
</dbReference>
<dbReference type="EMBL" id="OA564802">
    <property type="protein sequence ID" value="CAD7195584.1"/>
    <property type="molecule type" value="Genomic_DNA"/>
</dbReference>
<dbReference type="PANTHER" id="PTHR12353:SF1">
    <property type="entry name" value="DISKS LARGE-ASSOCIATED PROTEIN 5"/>
    <property type="match status" value="1"/>
</dbReference>
<dbReference type="GO" id="GO:0051642">
    <property type="term" value="P:centrosome localization"/>
    <property type="evidence" value="ECO:0007669"/>
    <property type="project" value="TreeGrafter"/>
</dbReference>
<reference evidence="3" key="1">
    <citation type="submission" date="2020-11" db="EMBL/GenBank/DDBJ databases">
        <authorList>
            <person name="Tran Van P."/>
        </authorList>
    </citation>
    <scope>NUCLEOTIDE SEQUENCE</scope>
</reference>
<dbReference type="GO" id="GO:0007346">
    <property type="term" value="P:regulation of mitotic cell cycle"/>
    <property type="evidence" value="ECO:0007669"/>
    <property type="project" value="TreeGrafter"/>
</dbReference>
<feature type="compositionally biased region" description="Polar residues" evidence="2">
    <location>
        <begin position="322"/>
        <end position="332"/>
    </location>
</feature>
<dbReference type="InterPro" id="IPR005026">
    <property type="entry name" value="SAPAP"/>
</dbReference>
<feature type="compositionally biased region" description="Basic and acidic residues" evidence="2">
    <location>
        <begin position="1"/>
        <end position="20"/>
    </location>
</feature>
<accession>A0A7R8VDT9</accession>
<organism evidence="3">
    <name type="scientific">Timema douglasi</name>
    <name type="common">Walking stick</name>
    <dbReference type="NCBI Taxonomy" id="61478"/>
    <lineage>
        <taxon>Eukaryota</taxon>
        <taxon>Metazoa</taxon>
        <taxon>Ecdysozoa</taxon>
        <taxon>Arthropoda</taxon>
        <taxon>Hexapoda</taxon>
        <taxon>Insecta</taxon>
        <taxon>Pterygota</taxon>
        <taxon>Neoptera</taxon>
        <taxon>Polyneoptera</taxon>
        <taxon>Phasmatodea</taxon>
        <taxon>Timematodea</taxon>
        <taxon>Timematoidea</taxon>
        <taxon>Timematidae</taxon>
        <taxon>Timema</taxon>
    </lineage>
</organism>
<dbReference type="Pfam" id="PF03359">
    <property type="entry name" value="GKAP"/>
    <property type="match status" value="1"/>
</dbReference>
<name>A0A7R8VDT9_TIMDO</name>
<comment type="similarity">
    <text evidence="1">Belongs to the SAPAP family.</text>
</comment>
<dbReference type="GO" id="GO:0005634">
    <property type="term" value="C:nucleus"/>
    <property type="evidence" value="ECO:0007669"/>
    <property type="project" value="TreeGrafter"/>
</dbReference>